<accession>A0AAJ8MRR6</accession>
<dbReference type="PANTHER" id="PTHR10333:SF42">
    <property type="entry name" value="INHIBITOR OF GROWTH PROTEIN 5"/>
    <property type="match status" value="1"/>
</dbReference>
<comment type="subunit">
    <text evidence="10">Component of an histone acetyltransferase complex. Interacts with H3K4me3 and to a lesser extent with H3K4me2.</text>
</comment>
<evidence type="ECO:0000256" key="5">
    <source>
        <dbReference type="ARBA" id="ARBA00022833"/>
    </source>
</evidence>
<dbReference type="FunFam" id="3.30.40.10:FF:000016">
    <property type="entry name" value="Inhibitor of growth protein"/>
    <property type="match status" value="1"/>
</dbReference>
<dbReference type="GO" id="GO:0006355">
    <property type="term" value="P:regulation of DNA-templated transcription"/>
    <property type="evidence" value="ECO:0007669"/>
    <property type="project" value="TreeGrafter"/>
</dbReference>
<evidence type="ECO:0000256" key="2">
    <source>
        <dbReference type="ARBA" id="ARBA00010210"/>
    </source>
</evidence>
<dbReference type="GO" id="GO:0005634">
    <property type="term" value="C:nucleus"/>
    <property type="evidence" value="ECO:0007669"/>
    <property type="project" value="UniProtKB-SubCell"/>
</dbReference>
<dbReference type="PANTHER" id="PTHR10333">
    <property type="entry name" value="INHIBITOR OF GROWTH PROTEIN"/>
    <property type="match status" value="1"/>
</dbReference>
<dbReference type="InterPro" id="IPR001965">
    <property type="entry name" value="Znf_PHD"/>
</dbReference>
<dbReference type="GO" id="GO:0000785">
    <property type="term" value="C:chromatin"/>
    <property type="evidence" value="ECO:0007669"/>
    <property type="project" value="UniProtKB-ARBA"/>
</dbReference>
<evidence type="ECO:0000256" key="4">
    <source>
        <dbReference type="ARBA" id="ARBA00022771"/>
    </source>
</evidence>
<feature type="compositionally biased region" description="Basic and acidic residues" evidence="11">
    <location>
        <begin position="203"/>
        <end position="224"/>
    </location>
</feature>
<evidence type="ECO:0000256" key="8">
    <source>
        <dbReference type="PIRSR" id="PIRSR628651-51"/>
    </source>
</evidence>
<dbReference type="KEGG" id="kpin:30172026"/>
<dbReference type="Proteomes" id="UP000094020">
    <property type="component" value="Chromosome 7"/>
</dbReference>
<feature type="domain" description="PHD-type" evidence="12">
    <location>
        <begin position="475"/>
        <end position="524"/>
    </location>
</feature>
<dbReference type="InterPro" id="IPR024610">
    <property type="entry name" value="ING_N_histone-binding"/>
</dbReference>
<dbReference type="Gene3D" id="3.30.40.10">
    <property type="entry name" value="Zinc/RING finger domain, C3HC4 (zinc finger)"/>
    <property type="match status" value="1"/>
</dbReference>
<evidence type="ECO:0000259" key="12">
    <source>
        <dbReference type="PROSITE" id="PS50016"/>
    </source>
</evidence>
<keyword evidence="7 10" id="KW-0539">Nucleus</keyword>
<keyword evidence="3 8" id="KW-0479">Metal-binding</keyword>
<sequence>MPPRKSLPASLITPVRVARTETISSKSTLKKSRSSKNQIGSSPDPIALKPSVRSRGKAKNQKEIEENHDEIQEEDERKVDNQEGGKGNELNPEKELEAWQDFAADHYEMVEQLPLELHRNFRLLRELDDGCIAQTKRLHELIRHYVNERLELEKQIQKRKDVSVQIEEEEEVEEIEKIDNPVESDSLPENGHIEVTGGNDIEVGMKDSKDTAGEHAEEAARDEKNDEELLNGKQITEGIPISDGQGGLLIPVEPRLQEPRDELPQETTKDDVPPRLEFPPRSEDSVSEKKQVRDNEDSMQIVGPGATGISPPLPVENGQSSKETLQAENKKRKRQDGPHAHLPEIARLSREVIRTAEEKVAVAVGAYNAIDRHIRALDSALTAQEASILLGLRPSTLPSTNAEDALNLAGDLHAAPQFEEEEMNIGLGGGRSRKKGKNRKGRKGAPIVEEQVVPPDVGVGLGHGVEGISADPNEPRYCYCNQVSYGQMIGCENEDCPIEWFHLTCCELETAPTGKWYCNLCKIETGLGKGGSVRLGNKAVIGNHSRKKR</sequence>
<dbReference type="SUPFAM" id="SSF57903">
    <property type="entry name" value="FYVE/PHD zinc finger"/>
    <property type="match status" value="1"/>
</dbReference>
<evidence type="ECO:0000256" key="1">
    <source>
        <dbReference type="ARBA" id="ARBA00004123"/>
    </source>
</evidence>
<keyword evidence="14" id="KW-1185">Reference proteome</keyword>
<evidence type="ECO:0000256" key="3">
    <source>
        <dbReference type="ARBA" id="ARBA00022723"/>
    </source>
</evidence>
<dbReference type="InterPro" id="IPR011011">
    <property type="entry name" value="Znf_FYVE_PHD"/>
</dbReference>
<feature type="region of interest" description="Disordered" evidence="11">
    <location>
        <begin position="257"/>
        <end position="340"/>
    </location>
</feature>
<keyword evidence="4 9" id="KW-0863">Zinc-finger</keyword>
<feature type="binding site" evidence="8">
    <location>
        <position position="478"/>
    </location>
    <ligand>
        <name>Zn(2+)</name>
        <dbReference type="ChEBI" id="CHEBI:29105"/>
        <label>1</label>
    </ligand>
</feature>
<dbReference type="CDD" id="cd15505">
    <property type="entry name" value="PHD_ING"/>
    <property type="match status" value="1"/>
</dbReference>
<feature type="binding site" evidence="8">
    <location>
        <position position="505"/>
    </location>
    <ligand>
        <name>Zn(2+)</name>
        <dbReference type="ChEBI" id="CHEBI:29105"/>
        <label>1</label>
    </ligand>
</feature>
<feature type="binding site" evidence="8">
    <location>
        <position position="502"/>
    </location>
    <ligand>
        <name>Zn(2+)</name>
        <dbReference type="ChEBI" id="CHEBI:29105"/>
        <label>1</label>
    </ligand>
</feature>
<reference evidence="13" key="1">
    <citation type="submission" date="2013-07" db="EMBL/GenBank/DDBJ databases">
        <authorList>
            <consortium name="The Broad Institute Genome Sequencing Platform"/>
            <person name="Cuomo C."/>
            <person name="Litvintseva A."/>
            <person name="Chen Y."/>
            <person name="Heitman J."/>
            <person name="Sun S."/>
            <person name="Springer D."/>
            <person name="Dromer F."/>
            <person name="Young S.K."/>
            <person name="Zeng Q."/>
            <person name="Gargeya S."/>
            <person name="Fitzgerald M."/>
            <person name="Abouelleil A."/>
            <person name="Alvarado L."/>
            <person name="Berlin A.M."/>
            <person name="Chapman S.B."/>
            <person name="Dewar J."/>
            <person name="Goldberg J."/>
            <person name="Griggs A."/>
            <person name="Gujja S."/>
            <person name="Hansen M."/>
            <person name="Howarth C."/>
            <person name="Imamovic A."/>
            <person name="Larimer J."/>
            <person name="McCowan C."/>
            <person name="Murphy C."/>
            <person name="Pearson M."/>
            <person name="Priest M."/>
            <person name="Roberts A."/>
            <person name="Saif S."/>
            <person name="Shea T."/>
            <person name="Sykes S."/>
            <person name="Wortman J."/>
            <person name="Nusbaum C."/>
            <person name="Birren B."/>
        </authorList>
    </citation>
    <scope>NUCLEOTIDE SEQUENCE</scope>
    <source>
        <strain evidence="13">CBS 10737</strain>
    </source>
</reference>
<evidence type="ECO:0000256" key="6">
    <source>
        <dbReference type="ARBA" id="ARBA00022853"/>
    </source>
</evidence>
<dbReference type="GeneID" id="30172026"/>
<feature type="region of interest" description="Disordered" evidence="11">
    <location>
        <begin position="182"/>
        <end position="229"/>
    </location>
</feature>
<dbReference type="Pfam" id="PF12998">
    <property type="entry name" value="ING"/>
    <property type="match status" value="2"/>
</dbReference>
<comment type="similarity">
    <text evidence="2 10">Belongs to the ING family.</text>
</comment>
<dbReference type="PROSITE" id="PS01359">
    <property type="entry name" value="ZF_PHD_1"/>
    <property type="match status" value="1"/>
</dbReference>
<dbReference type="GO" id="GO:0006325">
    <property type="term" value="P:chromatin organization"/>
    <property type="evidence" value="ECO:0007669"/>
    <property type="project" value="UniProtKB-KW"/>
</dbReference>
<evidence type="ECO:0000313" key="14">
    <source>
        <dbReference type="Proteomes" id="UP000094020"/>
    </source>
</evidence>
<dbReference type="InterPro" id="IPR013083">
    <property type="entry name" value="Znf_RING/FYVE/PHD"/>
</dbReference>
<name>A0AAJ8MRR6_9TREE</name>
<dbReference type="SMART" id="SM01408">
    <property type="entry name" value="ING"/>
    <property type="match status" value="1"/>
</dbReference>
<keyword evidence="6 10" id="KW-0156">Chromatin regulator</keyword>
<organism evidence="13 14">
    <name type="scientific">Kwoniella pini CBS 10737</name>
    <dbReference type="NCBI Taxonomy" id="1296096"/>
    <lineage>
        <taxon>Eukaryota</taxon>
        <taxon>Fungi</taxon>
        <taxon>Dikarya</taxon>
        <taxon>Basidiomycota</taxon>
        <taxon>Agaricomycotina</taxon>
        <taxon>Tremellomycetes</taxon>
        <taxon>Tremellales</taxon>
        <taxon>Cryptococcaceae</taxon>
        <taxon>Kwoniella</taxon>
    </lineage>
</organism>
<dbReference type="PROSITE" id="PS50016">
    <property type="entry name" value="ZF_PHD_2"/>
    <property type="match status" value="1"/>
</dbReference>
<keyword evidence="5 8" id="KW-0862">Zinc</keyword>
<dbReference type="AlphaFoldDB" id="A0AAJ8MRR6"/>
<feature type="compositionally biased region" description="Polar residues" evidence="11">
    <location>
        <begin position="317"/>
        <end position="327"/>
    </location>
</feature>
<dbReference type="InterPro" id="IPR019786">
    <property type="entry name" value="Zinc_finger_PHD-type_CS"/>
</dbReference>
<dbReference type="RefSeq" id="XP_070059220.1">
    <property type="nucleotide sequence ID" value="XM_070203119.1"/>
</dbReference>
<dbReference type="InterPro" id="IPR019787">
    <property type="entry name" value="Znf_PHD-finger"/>
</dbReference>
<evidence type="ECO:0000313" key="13">
    <source>
        <dbReference type="EMBL" id="WWC71479.1"/>
    </source>
</evidence>
<dbReference type="EMBL" id="CP144525">
    <property type="protein sequence ID" value="WWC71479.1"/>
    <property type="molecule type" value="Genomic_DNA"/>
</dbReference>
<feature type="region of interest" description="Disordered" evidence="11">
    <location>
        <begin position="18"/>
        <end position="95"/>
    </location>
</feature>
<evidence type="ECO:0000256" key="7">
    <source>
        <dbReference type="ARBA" id="ARBA00023242"/>
    </source>
</evidence>
<feature type="binding site" evidence="8">
    <location>
        <position position="496"/>
    </location>
    <ligand>
        <name>Zn(2+)</name>
        <dbReference type="ChEBI" id="CHEBI:29105"/>
        <label>2</label>
    </ligand>
</feature>
<comment type="domain">
    <text evidence="10">The PHD-type zinc finger mediates the binding to H3K4me3.</text>
</comment>
<feature type="binding site" evidence="8">
    <location>
        <position position="518"/>
    </location>
    <ligand>
        <name>Zn(2+)</name>
        <dbReference type="ChEBI" id="CHEBI:29105"/>
        <label>2</label>
    </ligand>
</feature>
<proteinExistence type="inferred from homology"/>
<comment type="subcellular location">
    <subcellularLocation>
        <location evidence="1 10">Nucleus</location>
    </subcellularLocation>
</comment>
<gene>
    <name evidence="13" type="ORF">I206_105437</name>
</gene>
<reference evidence="13" key="2">
    <citation type="submission" date="2024-02" db="EMBL/GenBank/DDBJ databases">
        <title>Comparative genomics of Cryptococcus and Kwoniella reveals pathogenesis evolution and contrasting modes of karyotype evolution via chromosome fusion or intercentromeric recombination.</title>
        <authorList>
            <person name="Coelho M.A."/>
            <person name="David-Palma M."/>
            <person name="Shea T."/>
            <person name="Bowers K."/>
            <person name="McGinley-Smith S."/>
            <person name="Mohammad A.W."/>
            <person name="Gnirke A."/>
            <person name="Yurkov A.M."/>
            <person name="Nowrousian M."/>
            <person name="Sun S."/>
            <person name="Cuomo C.A."/>
            <person name="Heitman J."/>
        </authorList>
    </citation>
    <scope>NUCLEOTIDE SEQUENCE</scope>
    <source>
        <strain evidence="13">CBS 10737</strain>
    </source>
</reference>
<feature type="compositionally biased region" description="Basic and acidic residues" evidence="11">
    <location>
        <begin position="257"/>
        <end position="296"/>
    </location>
</feature>
<dbReference type="SMART" id="SM00249">
    <property type="entry name" value="PHD"/>
    <property type="match status" value="1"/>
</dbReference>
<comment type="function">
    <text evidence="10">Component of an histone acetyltransferase complex.</text>
</comment>
<evidence type="ECO:0000256" key="9">
    <source>
        <dbReference type="PROSITE-ProRule" id="PRU00146"/>
    </source>
</evidence>
<feature type="binding site" evidence="8">
    <location>
        <position position="480"/>
    </location>
    <ligand>
        <name>Zn(2+)</name>
        <dbReference type="ChEBI" id="CHEBI:29105"/>
        <label>1</label>
    </ligand>
</feature>
<dbReference type="GO" id="GO:0008270">
    <property type="term" value="F:zinc ion binding"/>
    <property type="evidence" value="ECO:0007669"/>
    <property type="project" value="UniProtKB-KW"/>
</dbReference>
<feature type="binding site" evidence="8">
    <location>
        <position position="521"/>
    </location>
    <ligand>
        <name>Zn(2+)</name>
        <dbReference type="ChEBI" id="CHEBI:29105"/>
        <label>2</label>
    </ligand>
</feature>
<protein>
    <recommendedName>
        <fullName evidence="10">Chromatin modification-related protein</fullName>
    </recommendedName>
</protein>
<feature type="binding site" evidence="8">
    <location>
        <position position="491"/>
    </location>
    <ligand>
        <name>Zn(2+)</name>
        <dbReference type="ChEBI" id="CHEBI:29105"/>
        <label>2</label>
    </ligand>
</feature>
<evidence type="ECO:0000256" key="11">
    <source>
        <dbReference type="SAM" id="MobiDB-lite"/>
    </source>
</evidence>
<dbReference type="Gene3D" id="6.10.140.1740">
    <property type="match status" value="2"/>
</dbReference>
<evidence type="ECO:0000256" key="10">
    <source>
        <dbReference type="RuleBase" id="RU361213"/>
    </source>
</evidence>
<dbReference type="InterPro" id="IPR028651">
    <property type="entry name" value="ING_fam"/>
</dbReference>